<sequence length="133" mass="15508">MYNKGELSSNFMGEMALLNESVLWEGKPFNFGFPSFTHYRITERRIIVEKGIFTKRREEIQLYRVRDITLKRNLFERMLKIGDITVISTDSTAPTYLLRNVRDSVAVSDLLGQAAENARLKYRAQELTEIQVQ</sequence>
<reference evidence="3" key="1">
    <citation type="journal article" date="2019" name="Int. J. Syst. Evol. Microbiol.">
        <title>The Global Catalogue of Microorganisms (GCM) 10K type strain sequencing project: providing services to taxonomists for standard genome sequencing and annotation.</title>
        <authorList>
            <consortium name="The Broad Institute Genomics Platform"/>
            <consortium name="The Broad Institute Genome Sequencing Center for Infectious Disease"/>
            <person name="Wu L."/>
            <person name="Ma J."/>
        </authorList>
    </citation>
    <scope>NUCLEOTIDE SEQUENCE [LARGE SCALE GENOMIC DNA]</scope>
    <source>
        <strain evidence="3">CCUG 49571</strain>
    </source>
</reference>
<dbReference type="PANTHER" id="PTHR37938:SF1">
    <property type="entry name" value="BLL0215 PROTEIN"/>
    <property type="match status" value="1"/>
</dbReference>
<dbReference type="Proteomes" id="UP001596028">
    <property type="component" value="Unassembled WGS sequence"/>
</dbReference>
<comment type="caution">
    <text evidence="2">The sequence shown here is derived from an EMBL/GenBank/DDBJ whole genome shotgun (WGS) entry which is preliminary data.</text>
</comment>
<protein>
    <submittedName>
        <fullName evidence="2">PH domain-containing protein</fullName>
    </submittedName>
</protein>
<proteinExistence type="predicted"/>
<evidence type="ECO:0000259" key="1">
    <source>
        <dbReference type="Pfam" id="PF03703"/>
    </source>
</evidence>
<name>A0ABV9FKB6_9BACL</name>
<keyword evidence="3" id="KW-1185">Reference proteome</keyword>
<evidence type="ECO:0000313" key="2">
    <source>
        <dbReference type="EMBL" id="MFC4601235.1"/>
    </source>
</evidence>
<organism evidence="2 3">
    <name type="scientific">Cohnella hongkongensis</name>
    <dbReference type="NCBI Taxonomy" id="178337"/>
    <lineage>
        <taxon>Bacteria</taxon>
        <taxon>Bacillati</taxon>
        <taxon>Bacillota</taxon>
        <taxon>Bacilli</taxon>
        <taxon>Bacillales</taxon>
        <taxon>Paenibacillaceae</taxon>
        <taxon>Cohnella</taxon>
    </lineage>
</organism>
<dbReference type="RefSeq" id="WP_378101030.1">
    <property type="nucleotide sequence ID" value="NZ_JBHSEP010000024.1"/>
</dbReference>
<evidence type="ECO:0000313" key="3">
    <source>
        <dbReference type="Proteomes" id="UP001596028"/>
    </source>
</evidence>
<dbReference type="Pfam" id="PF03703">
    <property type="entry name" value="bPH_2"/>
    <property type="match status" value="1"/>
</dbReference>
<dbReference type="PANTHER" id="PTHR37938">
    <property type="entry name" value="BLL0215 PROTEIN"/>
    <property type="match status" value="1"/>
</dbReference>
<dbReference type="EMBL" id="JBHSEP010000024">
    <property type="protein sequence ID" value="MFC4601235.1"/>
    <property type="molecule type" value="Genomic_DNA"/>
</dbReference>
<dbReference type="InterPro" id="IPR005182">
    <property type="entry name" value="YdbS-like_PH"/>
</dbReference>
<gene>
    <name evidence="2" type="ORF">ACFO3S_23535</name>
</gene>
<accession>A0ABV9FKB6</accession>
<feature type="domain" description="YdbS-like PH" evidence="1">
    <location>
        <begin position="36"/>
        <end position="103"/>
    </location>
</feature>